<organism evidence="3 4">
    <name type="scientific">Kalanchoe fedtschenkoi</name>
    <name type="common">Lavender scallops</name>
    <name type="synonym">South American air plant</name>
    <dbReference type="NCBI Taxonomy" id="63787"/>
    <lineage>
        <taxon>Eukaryota</taxon>
        <taxon>Viridiplantae</taxon>
        <taxon>Streptophyta</taxon>
        <taxon>Embryophyta</taxon>
        <taxon>Tracheophyta</taxon>
        <taxon>Spermatophyta</taxon>
        <taxon>Magnoliopsida</taxon>
        <taxon>eudicotyledons</taxon>
        <taxon>Gunneridae</taxon>
        <taxon>Pentapetalae</taxon>
        <taxon>Saxifragales</taxon>
        <taxon>Crassulaceae</taxon>
        <taxon>Kalanchoe</taxon>
    </lineage>
</organism>
<dbReference type="InterPro" id="IPR056715">
    <property type="entry name" value="DUF7813"/>
</dbReference>
<reference evidence="3" key="1">
    <citation type="submission" date="2021-01" db="UniProtKB">
        <authorList>
            <consortium name="EnsemblPlants"/>
        </authorList>
    </citation>
    <scope>IDENTIFICATION</scope>
</reference>
<protein>
    <submittedName>
        <fullName evidence="3">Uncharacterized protein</fullName>
    </submittedName>
</protein>
<accession>A0A7N0RHT3</accession>
<feature type="compositionally biased region" description="Basic and acidic residues" evidence="1">
    <location>
        <begin position="16"/>
        <end position="34"/>
    </location>
</feature>
<proteinExistence type="predicted"/>
<dbReference type="AlphaFoldDB" id="A0A7N0RHT3"/>
<keyword evidence="4" id="KW-1185">Reference proteome</keyword>
<feature type="transmembrane region" description="Helical" evidence="2">
    <location>
        <begin position="296"/>
        <end position="313"/>
    </location>
</feature>
<keyword evidence="2" id="KW-0812">Transmembrane</keyword>
<dbReference type="PANTHER" id="PTHR36353">
    <property type="entry name" value="TRANSMEMBRANE PROTEIN"/>
    <property type="match status" value="1"/>
</dbReference>
<evidence type="ECO:0000256" key="1">
    <source>
        <dbReference type="SAM" id="MobiDB-lite"/>
    </source>
</evidence>
<keyword evidence="2" id="KW-1133">Transmembrane helix</keyword>
<keyword evidence="2" id="KW-0472">Membrane</keyword>
<feature type="transmembrane region" description="Helical" evidence="2">
    <location>
        <begin position="272"/>
        <end position="290"/>
    </location>
</feature>
<dbReference type="PANTHER" id="PTHR36353:SF1">
    <property type="entry name" value="TRANSMEMBRANE PROTEIN"/>
    <property type="match status" value="1"/>
</dbReference>
<evidence type="ECO:0000313" key="4">
    <source>
        <dbReference type="Proteomes" id="UP000594263"/>
    </source>
</evidence>
<dbReference type="OMA" id="CKDAHAD"/>
<dbReference type="Pfam" id="PF25105">
    <property type="entry name" value="DUF7813"/>
    <property type="match status" value="1"/>
</dbReference>
<sequence>MEKSVLTHFGLFGATDNERESESERERVKPKTETNHQTVFPEERVEKGREMADPNLNLRSVADILRQSHSVFTSHLFTFLSLSLLIFLFRTSVETGTHLLTSFLDRDPSLQALLSRLQIPPAHSLHDPALSFHPLNPHRRRRRNRPFLQLTRLGTLDNDLFADDDDHHRLSHGFTTAPDRNATFLSFGRVSGFSDPVEDDAAVLKQVVRPGVTFDINGVTFDGGGGSAEVERGNTSSTPTVDAADSEEEGDRSADPYPLFLRSLDLGRRDSVALFLLVCFMSAAYGWVILGFLMTYSWVLGIVFVAVVNDLLGKEVSLFGTFFDGCRLGMKRLSSFILLRW</sequence>
<evidence type="ECO:0000256" key="2">
    <source>
        <dbReference type="SAM" id="Phobius"/>
    </source>
</evidence>
<feature type="transmembrane region" description="Helical" evidence="2">
    <location>
        <begin position="71"/>
        <end position="89"/>
    </location>
</feature>
<feature type="region of interest" description="Disordered" evidence="1">
    <location>
        <begin position="225"/>
        <end position="253"/>
    </location>
</feature>
<dbReference type="Proteomes" id="UP000594263">
    <property type="component" value="Unplaced"/>
</dbReference>
<evidence type="ECO:0000313" key="3">
    <source>
        <dbReference type="EnsemblPlants" id="Kaladp0011s0600.1.v1.1.CDS.1"/>
    </source>
</evidence>
<name>A0A7N0RHT3_KALFE</name>
<dbReference type="Gramene" id="Kaladp0011s0600.1.v1.1">
    <property type="protein sequence ID" value="Kaladp0011s0600.1.v1.1.CDS.1"/>
    <property type="gene ID" value="Kaladp0011s0600.v1.1"/>
</dbReference>
<dbReference type="EnsemblPlants" id="Kaladp0011s0600.1.v1.1">
    <property type="protein sequence ID" value="Kaladp0011s0600.1.v1.1.CDS.1"/>
    <property type="gene ID" value="Kaladp0011s0600.v1.1"/>
</dbReference>
<feature type="region of interest" description="Disordered" evidence="1">
    <location>
        <begin position="16"/>
        <end position="35"/>
    </location>
</feature>